<evidence type="ECO:0000256" key="5">
    <source>
        <dbReference type="ARBA" id="ARBA00023136"/>
    </source>
</evidence>
<name>A0A0F5F2L5_AVIPA</name>
<evidence type="ECO:0000313" key="9">
    <source>
        <dbReference type="EMBL" id="PXZ40150.1"/>
    </source>
</evidence>
<comment type="subcellular location">
    <subcellularLocation>
        <location evidence="1">Cell membrane</location>
        <topology evidence="1">Multi-pass membrane protein</topology>
    </subcellularLocation>
</comment>
<dbReference type="InterPro" id="IPR050638">
    <property type="entry name" value="AA-Vitamin_Transporters"/>
</dbReference>
<dbReference type="EMBL" id="QJPJ01000003">
    <property type="protein sequence ID" value="PXZ40150.1"/>
    <property type="molecule type" value="Genomic_DNA"/>
</dbReference>
<dbReference type="SUPFAM" id="SSF103481">
    <property type="entry name" value="Multidrug resistance efflux transporter EmrE"/>
    <property type="match status" value="2"/>
</dbReference>
<reference evidence="10 12" key="2">
    <citation type="submission" date="2018-06" db="EMBL/GenBank/DDBJ databases">
        <authorList>
            <consortium name="Pathogen Informatics"/>
            <person name="Doyle S."/>
        </authorList>
    </citation>
    <scope>NUCLEOTIDE SEQUENCE [LARGE SCALE GENOMIC DNA]</scope>
    <source>
        <strain evidence="10 12">NCTC11296</strain>
    </source>
</reference>
<evidence type="ECO:0000256" key="4">
    <source>
        <dbReference type="ARBA" id="ARBA00022989"/>
    </source>
</evidence>
<reference evidence="8" key="4">
    <citation type="submission" date="2022-05" db="EMBL/GenBank/DDBJ databases">
        <authorList>
            <person name="Chen Y."/>
            <person name="Zhu J."/>
            <person name="Zhu K."/>
        </authorList>
    </citation>
    <scope>NUCLEOTIDE SEQUENCE</scope>
    <source>
        <strain evidence="8">AV25</strain>
    </source>
</reference>
<feature type="transmembrane region" description="Helical" evidence="6">
    <location>
        <begin position="67"/>
        <end position="86"/>
    </location>
</feature>
<evidence type="ECO:0000256" key="3">
    <source>
        <dbReference type="ARBA" id="ARBA00022692"/>
    </source>
</evidence>
<feature type="domain" description="EamA" evidence="7">
    <location>
        <begin position="6"/>
        <end position="140"/>
    </location>
</feature>
<dbReference type="AlphaFoldDB" id="A0A0F5F2L5"/>
<dbReference type="OrthoDB" id="4167046at2"/>
<evidence type="ECO:0000313" key="13">
    <source>
        <dbReference type="Proteomes" id="UP001347884"/>
    </source>
</evidence>
<keyword evidence="5 6" id="KW-0472">Membrane</keyword>
<feature type="transmembrane region" description="Helical" evidence="6">
    <location>
        <begin position="252"/>
        <end position="270"/>
    </location>
</feature>
<accession>A0A0F5F2L5</accession>
<feature type="transmembrane region" description="Helical" evidence="6">
    <location>
        <begin position="98"/>
        <end position="117"/>
    </location>
</feature>
<dbReference type="EMBL" id="JAMDKF010000015">
    <property type="protein sequence ID" value="MEE6041752.1"/>
    <property type="molecule type" value="Genomic_DNA"/>
</dbReference>
<evidence type="ECO:0000259" key="7">
    <source>
        <dbReference type="Pfam" id="PF00892"/>
    </source>
</evidence>
<keyword evidence="2" id="KW-1003">Cell membrane</keyword>
<dbReference type="EMBL" id="UGHK01000002">
    <property type="protein sequence ID" value="STO72709.1"/>
    <property type="molecule type" value="Genomic_DNA"/>
</dbReference>
<evidence type="ECO:0000256" key="1">
    <source>
        <dbReference type="ARBA" id="ARBA00004651"/>
    </source>
</evidence>
<organism evidence="10 12">
    <name type="scientific">Avibacterium paragallinarum</name>
    <name type="common">Haemophilus gallinarum</name>
    <dbReference type="NCBI Taxonomy" id="728"/>
    <lineage>
        <taxon>Bacteria</taxon>
        <taxon>Pseudomonadati</taxon>
        <taxon>Pseudomonadota</taxon>
        <taxon>Gammaproteobacteria</taxon>
        <taxon>Pasteurellales</taxon>
        <taxon>Pasteurellaceae</taxon>
        <taxon>Avibacterium</taxon>
    </lineage>
</organism>
<proteinExistence type="predicted"/>
<feature type="transmembrane region" description="Helical" evidence="6">
    <location>
        <begin position="222"/>
        <end position="240"/>
    </location>
</feature>
<protein>
    <submittedName>
        <fullName evidence="8">DMT family transporter</fullName>
    </submittedName>
    <submittedName>
        <fullName evidence="9">EamA/RhaT family transporter</fullName>
    </submittedName>
    <submittedName>
        <fullName evidence="10">Sodium/panthothenate symporter</fullName>
    </submittedName>
</protein>
<dbReference type="Pfam" id="PF00892">
    <property type="entry name" value="EamA"/>
    <property type="match status" value="2"/>
</dbReference>
<feature type="transmembrane region" description="Helical" evidence="6">
    <location>
        <begin position="36"/>
        <end position="55"/>
    </location>
</feature>
<dbReference type="PANTHER" id="PTHR32322">
    <property type="entry name" value="INNER MEMBRANE TRANSPORTER"/>
    <property type="match status" value="1"/>
</dbReference>
<feature type="transmembrane region" description="Helical" evidence="6">
    <location>
        <begin position="183"/>
        <end position="202"/>
    </location>
</feature>
<evidence type="ECO:0000256" key="2">
    <source>
        <dbReference type="ARBA" id="ARBA00022475"/>
    </source>
</evidence>
<dbReference type="Proteomes" id="UP001347884">
    <property type="component" value="Unassembled WGS sequence"/>
</dbReference>
<feature type="transmembrane region" description="Helical" evidence="6">
    <location>
        <begin position="124"/>
        <end position="143"/>
    </location>
</feature>
<gene>
    <name evidence="10" type="primary">yedA</name>
    <name evidence="9" type="ORF">DM482_03020</name>
    <name evidence="8" type="ORF">M5S13_07615</name>
    <name evidence="10" type="ORF">NCTC11296_02649</name>
</gene>
<keyword evidence="4 6" id="KW-1133">Transmembrane helix</keyword>
<dbReference type="GO" id="GO:0005886">
    <property type="term" value="C:plasma membrane"/>
    <property type="evidence" value="ECO:0007669"/>
    <property type="project" value="UniProtKB-SubCell"/>
</dbReference>
<dbReference type="STRING" id="728.VY92_02425"/>
<dbReference type="RefSeq" id="WP_017805275.1">
    <property type="nucleotide sequence ID" value="NZ_CP095161.1"/>
</dbReference>
<evidence type="ECO:0000313" key="8">
    <source>
        <dbReference type="EMBL" id="MEE6041752.1"/>
    </source>
</evidence>
<keyword evidence="13" id="KW-1185">Reference proteome</keyword>
<evidence type="ECO:0000313" key="12">
    <source>
        <dbReference type="Proteomes" id="UP000254465"/>
    </source>
</evidence>
<feature type="transmembrane region" description="Helical" evidence="6">
    <location>
        <begin position="276"/>
        <end position="293"/>
    </location>
</feature>
<keyword evidence="3 6" id="KW-0812">Transmembrane</keyword>
<dbReference type="PANTHER" id="PTHR32322:SF18">
    <property type="entry name" value="S-ADENOSYLMETHIONINE_S-ADENOSYLHOMOCYSTEINE TRANSPORTER"/>
    <property type="match status" value="1"/>
</dbReference>
<reference evidence="8 13" key="3">
    <citation type="journal article" date="2022" name="Front. Microbiol.">
        <title>Commensal bacteria contribute to the growth of multidrug-resistant Avibacterium paragallinarum in chickens.</title>
        <authorList>
            <person name="Zhu J."/>
            <person name="Chen Y."/>
            <person name="Wu Y."/>
            <person name="Wang Y."/>
            <person name="Zhu K."/>
        </authorList>
    </citation>
    <scope>NUCLEOTIDE SEQUENCE [LARGE SCALE GENOMIC DNA]</scope>
    <source>
        <strain evidence="8 13">AV25</strain>
    </source>
</reference>
<dbReference type="Proteomes" id="UP000254465">
    <property type="component" value="Unassembled WGS sequence"/>
</dbReference>
<dbReference type="InterPro" id="IPR000620">
    <property type="entry name" value="EamA_dom"/>
</dbReference>
<sequence length="297" mass="32760">MNKQHYGYFCLILATLFWGGNYIFGKMLSREVDPIVLTYLRWFPAALILLVLFAKRTLPFLPIIKKTWKILTALSLLGIVIFPLFLYQGLQSTTALNASIYLAVVPIAVLLLNRLVFGDKIRPLMLAGAVVSFFGVLCLLSQGDPQTLLQFNVNKGDLWAIGSALSWAVYCCIIRLRPTDLPNAVMLTLLVAIAMLCFSPVFLWKALTASEPIMSQISTSHWAMIGYLVIGPSILSYAFWNYGISLVGGAKGAVFTNVTPLFAALLGISVLGETLYPYHLISGVLIILGLMMCNQRN</sequence>
<feature type="transmembrane region" description="Helical" evidence="6">
    <location>
        <begin position="158"/>
        <end position="176"/>
    </location>
</feature>
<dbReference type="InterPro" id="IPR037185">
    <property type="entry name" value="EmrE-like"/>
</dbReference>
<feature type="transmembrane region" description="Helical" evidence="6">
    <location>
        <begin position="7"/>
        <end position="24"/>
    </location>
</feature>
<dbReference type="Proteomes" id="UP000247594">
    <property type="component" value="Unassembled WGS sequence"/>
</dbReference>
<reference evidence="9 11" key="1">
    <citation type="submission" date="2018-06" db="EMBL/GenBank/DDBJ databases">
        <authorList>
            <person name="Teymurazov M."/>
            <person name="Kislichkina A."/>
            <person name="Abaymova A."/>
            <person name="Mukhina T."/>
            <person name="Mayskaya N."/>
            <person name="Svetoch E."/>
            <person name="Bogun A."/>
        </authorList>
    </citation>
    <scope>NUCLEOTIDE SEQUENCE [LARGE SCALE GENOMIC DNA]</scope>
    <source>
        <strain evidence="9 11">SCPM-O-B-8406</strain>
    </source>
</reference>
<dbReference type="eggNOG" id="COG0697">
    <property type="taxonomic scope" value="Bacteria"/>
</dbReference>
<evidence type="ECO:0000256" key="6">
    <source>
        <dbReference type="SAM" id="Phobius"/>
    </source>
</evidence>
<evidence type="ECO:0000313" key="11">
    <source>
        <dbReference type="Proteomes" id="UP000247594"/>
    </source>
</evidence>
<evidence type="ECO:0000313" key="10">
    <source>
        <dbReference type="EMBL" id="STO72709.1"/>
    </source>
</evidence>
<feature type="domain" description="EamA" evidence="7">
    <location>
        <begin position="155"/>
        <end position="292"/>
    </location>
</feature>